<protein>
    <recommendedName>
        <fullName evidence="4">Germination protease</fullName>
        <ecNumber evidence="4">3.4.24.78</ecNumber>
    </recommendedName>
    <alternativeName>
        <fullName evidence="4">GPR endopeptidase</fullName>
    </alternativeName>
    <alternativeName>
        <fullName evidence="4">Germination proteinase</fullName>
    </alternativeName>
    <alternativeName>
        <fullName evidence="4">Spore protease</fullName>
    </alternativeName>
</protein>
<evidence type="ECO:0000313" key="6">
    <source>
        <dbReference type="Proteomes" id="UP000070646"/>
    </source>
</evidence>
<feature type="chain" id="PRO_5023309743" description="Germination protease" evidence="4">
    <location>
        <begin position="8"/>
        <end position="325"/>
    </location>
</feature>
<feature type="propeptide" id="PRO_5007936477" evidence="4">
    <location>
        <begin position="1"/>
        <end position="7"/>
    </location>
</feature>
<dbReference type="HAMAP" id="MF_00626">
    <property type="entry name" value="Germination_prot"/>
    <property type="match status" value="1"/>
</dbReference>
<dbReference type="GO" id="GO:0004222">
    <property type="term" value="F:metalloendopeptidase activity"/>
    <property type="evidence" value="ECO:0007669"/>
    <property type="project" value="UniProtKB-UniRule"/>
</dbReference>
<evidence type="ECO:0000256" key="3">
    <source>
        <dbReference type="ARBA" id="ARBA00023145"/>
    </source>
</evidence>
<comment type="PTM">
    <text evidence="4">Autoproteolytically processed. The inactive tetrameric zymogen termed p46 autoprocesses to a smaller form termed p41, which is active only during spore germination.</text>
</comment>
<dbReference type="Gene3D" id="3.40.50.1450">
    <property type="entry name" value="HybD-like"/>
    <property type="match status" value="1"/>
</dbReference>
<evidence type="ECO:0000313" key="5">
    <source>
        <dbReference type="EMBL" id="KXA11372.1"/>
    </source>
</evidence>
<dbReference type="SUPFAM" id="SSF53163">
    <property type="entry name" value="HybD-like"/>
    <property type="match status" value="1"/>
</dbReference>
<dbReference type="Proteomes" id="UP000070646">
    <property type="component" value="Unassembled WGS sequence"/>
</dbReference>
<reference evidence="5 6" key="1">
    <citation type="submission" date="2016-01" db="EMBL/GenBank/DDBJ databases">
        <authorList>
            <person name="Oliw E.H."/>
        </authorList>
    </citation>
    <scope>NUCLEOTIDE SEQUENCE [LARGE SCALE GENOMIC DNA]</scope>
    <source>
        <strain evidence="5 6">MJR7757A</strain>
    </source>
</reference>
<dbReference type="AlphaFoldDB" id="A0A133N505"/>
<keyword evidence="3 4" id="KW-0865">Zymogen</keyword>
<accession>A0A133N505</accession>
<dbReference type="GO" id="GO:0009847">
    <property type="term" value="P:spore germination"/>
    <property type="evidence" value="ECO:0007669"/>
    <property type="project" value="UniProtKB-UniRule"/>
</dbReference>
<dbReference type="EMBL" id="LRPU01000086">
    <property type="protein sequence ID" value="KXA11372.1"/>
    <property type="molecule type" value="Genomic_DNA"/>
</dbReference>
<sequence>MYNVRTDLAVESREIYKHRYNREIDGVVFEEKTVEEDIKVTNVDILNEEGAKAMGKPIGRYVTIDIPEYTHYDGGIMDEVSHVVAASLEELINLPEDRTALVVGLGNWNVTPDAIGPKVVGKLMVTRHLKKVMPDIIDDSVRPVCAIAPGVLGITGIETGEIIKSLVEKIKPDLVVCIDALASRKLERVARTIQISNTGISPGAGVGNHRMQINEESLGIPVIALGVPTVVDAATIANDAMDLVLDEMINQADAGKEFYNILNNIDKNEKGMMIKSLLDPYVGDLMVTPKEIDDIIESVSKIIANGINIALQPNMVLEDINKFLN</sequence>
<keyword evidence="1 4" id="KW-0645">Protease</keyword>
<gene>
    <name evidence="4" type="primary">gpr</name>
    <name evidence="5" type="ORF">HMPREF3222_01762</name>
</gene>
<dbReference type="RefSeq" id="WP_060795899.1">
    <property type="nucleotide sequence ID" value="NZ_KQ956228.1"/>
</dbReference>
<comment type="catalytic activity">
    <reaction evidence="4">
        <text>Endopeptidase action with P4 Glu or Asp, P1 preferably Glu &gt; Asp, P1' hydrophobic and P2' Ala.</text>
        <dbReference type="EC" id="3.4.24.78"/>
    </reaction>
</comment>
<dbReference type="InterPro" id="IPR005080">
    <property type="entry name" value="Peptidase_A25"/>
</dbReference>
<evidence type="ECO:0000256" key="2">
    <source>
        <dbReference type="ARBA" id="ARBA00022801"/>
    </source>
</evidence>
<organism evidence="5 6">
    <name type="scientific">Clostridium perfringens</name>
    <dbReference type="NCBI Taxonomy" id="1502"/>
    <lineage>
        <taxon>Bacteria</taxon>
        <taxon>Bacillati</taxon>
        <taxon>Bacillota</taxon>
        <taxon>Clostridia</taxon>
        <taxon>Eubacteriales</taxon>
        <taxon>Clostridiaceae</taxon>
        <taxon>Clostridium</taxon>
    </lineage>
</organism>
<comment type="similarity">
    <text evidence="4">Belongs to the peptidase A25 family.</text>
</comment>
<name>A0A133N505_CLOPF</name>
<dbReference type="Pfam" id="PF03418">
    <property type="entry name" value="Peptidase_A25"/>
    <property type="match status" value="2"/>
</dbReference>
<evidence type="ECO:0000256" key="1">
    <source>
        <dbReference type="ARBA" id="ARBA00022670"/>
    </source>
</evidence>
<dbReference type="PIRSF" id="PIRSF019549">
    <property type="entry name" value="Peptidase_A25"/>
    <property type="match status" value="1"/>
</dbReference>
<proteinExistence type="inferred from homology"/>
<comment type="function">
    <text evidence="4">Initiates the rapid degradation of small, acid-soluble proteins during spore germination.</text>
</comment>
<evidence type="ECO:0000256" key="4">
    <source>
        <dbReference type="HAMAP-Rule" id="MF_00626"/>
    </source>
</evidence>
<dbReference type="NCBIfam" id="TIGR01441">
    <property type="entry name" value="GPR"/>
    <property type="match status" value="1"/>
</dbReference>
<dbReference type="InterPro" id="IPR023430">
    <property type="entry name" value="Pept_HybD-like_dom_sf"/>
</dbReference>
<comment type="caution">
    <text evidence="5">The sequence shown here is derived from an EMBL/GenBank/DDBJ whole genome shotgun (WGS) entry which is preliminary data.</text>
</comment>
<dbReference type="GO" id="GO:0006508">
    <property type="term" value="P:proteolysis"/>
    <property type="evidence" value="ECO:0007669"/>
    <property type="project" value="UniProtKB-UniRule"/>
</dbReference>
<dbReference type="EC" id="3.4.24.78" evidence="4"/>
<dbReference type="PATRIC" id="fig|1502.174.peg.1778"/>
<comment type="subunit">
    <text evidence="4">Homotetramer.</text>
</comment>
<keyword evidence="2 4" id="KW-0378">Hydrolase</keyword>